<evidence type="ECO:0000256" key="5">
    <source>
        <dbReference type="ARBA" id="ARBA00023004"/>
    </source>
</evidence>
<evidence type="ECO:0000256" key="2">
    <source>
        <dbReference type="ARBA" id="ARBA00022617"/>
    </source>
</evidence>
<evidence type="ECO:0000256" key="3">
    <source>
        <dbReference type="ARBA" id="ARBA00022723"/>
    </source>
</evidence>
<dbReference type="GO" id="GO:0016705">
    <property type="term" value="F:oxidoreductase activity, acting on paired donors, with incorporation or reduction of molecular oxygen"/>
    <property type="evidence" value="ECO:0007669"/>
    <property type="project" value="InterPro"/>
</dbReference>
<dbReference type="EMBL" id="WEGH01000002">
    <property type="protein sequence ID" value="MQY05072.1"/>
    <property type="molecule type" value="Genomic_DNA"/>
</dbReference>
<keyword evidence="3 7" id="KW-0479">Metal-binding</keyword>
<accession>A0A7K0BVZ7</accession>
<evidence type="ECO:0000313" key="8">
    <source>
        <dbReference type="EMBL" id="MQY05072.1"/>
    </source>
</evidence>
<dbReference type="OrthoDB" id="4133219at2"/>
<dbReference type="PANTHER" id="PTHR46696">
    <property type="entry name" value="P450, PUTATIVE (EUROFUNG)-RELATED"/>
    <property type="match status" value="1"/>
</dbReference>
<dbReference type="AlphaFoldDB" id="A0A7K0BVZ7"/>
<evidence type="ECO:0000256" key="4">
    <source>
        <dbReference type="ARBA" id="ARBA00023002"/>
    </source>
</evidence>
<keyword evidence="4 7" id="KW-0560">Oxidoreductase</keyword>
<dbReference type="CDD" id="cd11030">
    <property type="entry name" value="CYP105-like"/>
    <property type="match status" value="1"/>
</dbReference>
<dbReference type="PRINTS" id="PR00359">
    <property type="entry name" value="BP450"/>
</dbReference>
<evidence type="ECO:0000256" key="7">
    <source>
        <dbReference type="RuleBase" id="RU000461"/>
    </source>
</evidence>
<dbReference type="GO" id="GO:0004497">
    <property type="term" value="F:monooxygenase activity"/>
    <property type="evidence" value="ECO:0007669"/>
    <property type="project" value="UniProtKB-KW"/>
</dbReference>
<dbReference type="InterPro" id="IPR036396">
    <property type="entry name" value="Cyt_P450_sf"/>
</dbReference>
<dbReference type="Proteomes" id="UP000487268">
    <property type="component" value="Unassembled WGS sequence"/>
</dbReference>
<keyword evidence="6 7" id="KW-0503">Monooxygenase</keyword>
<reference evidence="8 9" key="1">
    <citation type="submission" date="2019-10" db="EMBL/GenBank/DDBJ databases">
        <title>Actinomadura rubteroloni sp. nov. and Actinomadura macrotermitis sp. nov., isolated from the gut of fungus growing-termite Macrotermes natalensis.</title>
        <authorList>
            <person name="Benndorf R."/>
            <person name="Martin K."/>
            <person name="Kuefner M."/>
            <person name="De Beer W."/>
            <person name="Kaster A.-K."/>
            <person name="Vollmers J."/>
            <person name="Poulsen M."/>
            <person name="Beemelmanns C."/>
        </authorList>
    </citation>
    <scope>NUCLEOTIDE SEQUENCE [LARGE SCALE GENOMIC DNA]</scope>
    <source>
        <strain evidence="8 9">RB68</strain>
    </source>
</reference>
<dbReference type="SUPFAM" id="SSF48264">
    <property type="entry name" value="Cytochrome P450"/>
    <property type="match status" value="1"/>
</dbReference>
<evidence type="ECO:0000256" key="1">
    <source>
        <dbReference type="ARBA" id="ARBA00010617"/>
    </source>
</evidence>
<organism evidence="8 9">
    <name type="scientific">Actinomadura macrotermitis</name>
    <dbReference type="NCBI Taxonomy" id="2585200"/>
    <lineage>
        <taxon>Bacteria</taxon>
        <taxon>Bacillati</taxon>
        <taxon>Actinomycetota</taxon>
        <taxon>Actinomycetes</taxon>
        <taxon>Streptosporangiales</taxon>
        <taxon>Thermomonosporaceae</taxon>
        <taxon>Actinomadura</taxon>
    </lineage>
</organism>
<sequence>MTAGTPPVPAADIPPVPLARTCPFAPREEYTRLRGEQPVSRVRMAGGNTAWLLTRYADVRSMLSDPRFGSDRAHPGFPLFTPGQAQAVKAFPQSIGSLDGAAHARARRAVAGEFTVRRVAGLRPRAERIVEDRLDDLLSSRERPVDLVSAFSLPVASLVICELLGVPYDDHEYFQARTDLYVDRGTDRETWVRAVTEIRQYLDGLVRAKEGDPGDDLISRLVAGQRAEPDPVYDHDGLVNLAWTLLIAGHETTASMISLSTMALLMEGPERRAAMARDPALVDDAVEEWLRYFTIAEVTTSRTALEDVVIGGVTIRAGEGVIGLGSTANRDPEVFEDPDTLNLTRGRRDHLAFGYGPHQCLGANLARLELRIALQALLRRIPGLRLAVEVERLRFKEDANVYGLVALPVSW</sequence>
<comment type="similarity">
    <text evidence="1 7">Belongs to the cytochrome P450 family.</text>
</comment>
<evidence type="ECO:0000256" key="6">
    <source>
        <dbReference type="ARBA" id="ARBA00023033"/>
    </source>
</evidence>
<keyword evidence="9" id="KW-1185">Reference proteome</keyword>
<comment type="caution">
    <text evidence="8">The sequence shown here is derived from an EMBL/GenBank/DDBJ whole genome shotgun (WGS) entry which is preliminary data.</text>
</comment>
<dbReference type="PRINTS" id="PR00385">
    <property type="entry name" value="P450"/>
</dbReference>
<protein>
    <submittedName>
        <fullName evidence="8">Vitamin D3 dihydroxylase</fullName>
        <ecNumber evidence="8">1.14.15.22</ecNumber>
    </submittedName>
</protein>
<dbReference type="FunFam" id="1.10.630.10:FF:000018">
    <property type="entry name" value="Cytochrome P450 monooxygenase"/>
    <property type="match status" value="1"/>
</dbReference>
<keyword evidence="2 7" id="KW-0349">Heme</keyword>
<dbReference type="Pfam" id="PF00067">
    <property type="entry name" value="p450"/>
    <property type="match status" value="1"/>
</dbReference>
<keyword evidence="5 7" id="KW-0408">Iron</keyword>
<proteinExistence type="inferred from homology"/>
<dbReference type="RefSeq" id="WP_153533191.1">
    <property type="nucleotide sequence ID" value="NZ_WEGH01000002.1"/>
</dbReference>
<dbReference type="PROSITE" id="PS00086">
    <property type="entry name" value="CYTOCHROME_P450"/>
    <property type="match status" value="1"/>
</dbReference>
<dbReference type="GO" id="GO:0020037">
    <property type="term" value="F:heme binding"/>
    <property type="evidence" value="ECO:0007669"/>
    <property type="project" value="InterPro"/>
</dbReference>
<dbReference type="InterPro" id="IPR002397">
    <property type="entry name" value="Cyt_P450_B"/>
</dbReference>
<evidence type="ECO:0000313" key="9">
    <source>
        <dbReference type="Proteomes" id="UP000487268"/>
    </source>
</evidence>
<dbReference type="Gene3D" id="1.10.630.10">
    <property type="entry name" value="Cytochrome P450"/>
    <property type="match status" value="1"/>
</dbReference>
<gene>
    <name evidence="8" type="ORF">ACRB68_31350</name>
</gene>
<dbReference type="InterPro" id="IPR001128">
    <property type="entry name" value="Cyt_P450"/>
</dbReference>
<dbReference type="EC" id="1.14.15.22" evidence="8"/>
<name>A0A7K0BVZ7_9ACTN</name>
<dbReference type="GO" id="GO:0005506">
    <property type="term" value="F:iron ion binding"/>
    <property type="evidence" value="ECO:0007669"/>
    <property type="project" value="InterPro"/>
</dbReference>
<dbReference type="InterPro" id="IPR017972">
    <property type="entry name" value="Cyt_P450_CS"/>
</dbReference>
<dbReference type="PANTHER" id="PTHR46696:SF1">
    <property type="entry name" value="CYTOCHROME P450 YJIB-RELATED"/>
    <property type="match status" value="1"/>
</dbReference>